<evidence type="ECO:0000256" key="3">
    <source>
        <dbReference type="ARBA" id="ARBA00022989"/>
    </source>
</evidence>
<dbReference type="EMBL" id="JARKIF010000010">
    <property type="protein sequence ID" value="KAJ7628430.1"/>
    <property type="molecule type" value="Genomic_DNA"/>
</dbReference>
<keyword evidence="2 6" id="KW-0812">Transmembrane</keyword>
<dbReference type="InterPro" id="IPR005828">
    <property type="entry name" value="MFS_sugar_transport-like"/>
</dbReference>
<comment type="subcellular location">
    <subcellularLocation>
        <location evidence="1">Membrane</location>
        <topology evidence="1">Multi-pass membrane protein</topology>
    </subcellularLocation>
</comment>
<dbReference type="PANTHER" id="PTHR48022">
    <property type="entry name" value="PLASTIDIC GLUCOSE TRANSPORTER 4"/>
    <property type="match status" value="1"/>
</dbReference>
<feature type="region of interest" description="Disordered" evidence="5">
    <location>
        <begin position="181"/>
        <end position="205"/>
    </location>
</feature>
<evidence type="ECO:0000313" key="8">
    <source>
        <dbReference type="Proteomes" id="UP001221142"/>
    </source>
</evidence>
<evidence type="ECO:0000256" key="5">
    <source>
        <dbReference type="SAM" id="MobiDB-lite"/>
    </source>
</evidence>
<dbReference type="GO" id="GO:0005351">
    <property type="term" value="F:carbohydrate:proton symporter activity"/>
    <property type="evidence" value="ECO:0007669"/>
    <property type="project" value="TreeGrafter"/>
</dbReference>
<keyword evidence="4 6" id="KW-0472">Membrane</keyword>
<feature type="transmembrane region" description="Helical" evidence="6">
    <location>
        <begin position="24"/>
        <end position="43"/>
    </location>
</feature>
<organism evidence="7 8">
    <name type="scientific">Roridomyces roridus</name>
    <dbReference type="NCBI Taxonomy" id="1738132"/>
    <lineage>
        <taxon>Eukaryota</taxon>
        <taxon>Fungi</taxon>
        <taxon>Dikarya</taxon>
        <taxon>Basidiomycota</taxon>
        <taxon>Agaricomycotina</taxon>
        <taxon>Agaricomycetes</taxon>
        <taxon>Agaricomycetidae</taxon>
        <taxon>Agaricales</taxon>
        <taxon>Marasmiineae</taxon>
        <taxon>Mycenaceae</taxon>
        <taxon>Roridomyces</taxon>
    </lineage>
</organism>
<dbReference type="Pfam" id="PF00083">
    <property type="entry name" value="Sugar_tr"/>
    <property type="match status" value="2"/>
</dbReference>
<gene>
    <name evidence="7" type="ORF">FB45DRAFT_748202</name>
</gene>
<dbReference type="Gene3D" id="1.20.1250.20">
    <property type="entry name" value="MFS general substrate transporter like domains"/>
    <property type="match status" value="2"/>
</dbReference>
<dbReference type="InterPro" id="IPR050360">
    <property type="entry name" value="MFS_Sugar_Transporters"/>
</dbReference>
<evidence type="ECO:0000256" key="6">
    <source>
        <dbReference type="SAM" id="Phobius"/>
    </source>
</evidence>
<evidence type="ECO:0000256" key="2">
    <source>
        <dbReference type="ARBA" id="ARBA00022692"/>
    </source>
</evidence>
<dbReference type="PANTHER" id="PTHR48022:SF2">
    <property type="entry name" value="PLASTIDIC GLUCOSE TRANSPORTER 4"/>
    <property type="match status" value="1"/>
</dbReference>
<keyword evidence="8" id="KW-1185">Reference proteome</keyword>
<feature type="transmembrane region" description="Helical" evidence="6">
    <location>
        <begin position="135"/>
        <end position="152"/>
    </location>
</feature>
<evidence type="ECO:0000256" key="4">
    <source>
        <dbReference type="ARBA" id="ARBA00023136"/>
    </source>
</evidence>
<dbReference type="GO" id="GO:0016020">
    <property type="term" value="C:membrane"/>
    <property type="evidence" value="ECO:0007669"/>
    <property type="project" value="UniProtKB-SubCell"/>
</dbReference>
<dbReference type="AlphaFoldDB" id="A0AAD7FJN7"/>
<evidence type="ECO:0000313" key="7">
    <source>
        <dbReference type="EMBL" id="KAJ7628430.1"/>
    </source>
</evidence>
<dbReference type="InterPro" id="IPR036259">
    <property type="entry name" value="MFS_trans_sf"/>
</dbReference>
<comment type="caution">
    <text evidence="7">The sequence shown here is derived from an EMBL/GenBank/DDBJ whole genome shotgun (WGS) entry which is preliminary data.</text>
</comment>
<dbReference type="SUPFAM" id="SSF103473">
    <property type="entry name" value="MFS general substrate transporter"/>
    <property type="match status" value="1"/>
</dbReference>
<dbReference type="Proteomes" id="UP001221142">
    <property type="component" value="Unassembled WGS sequence"/>
</dbReference>
<reference evidence="7" key="1">
    <citation type="submission" date="2023-03" db="EMBL/GenBank/DDBJ databases">
        <title>Massive genome expansion in bonnet fungi (Mycena s.s.) driven by repeated elements and novel gene families across ecological guilds.</title>
        <authorList>
            <consortium name="Lawrence Berkeley National Laboratory"/>
            <person name="Harder C.B."/>
            <person name="Miyauchi S."/>
            <person name="Viragh M."/>
            <person name="Kuo A."/>
            <person name="Thoen E."/>
            <person name="Andreopoulos B."/>
            <person name="Lu D."/>
            <person name="Skrede I."/>
            <person name="Drula E."/>
            <person name="Henrissat B."/>
            <person name="Morin E."/>
            <person name="Kohler A."/>
            <person name="Barry K."/>
            <person name="LaButti K."/>
            <person name="Morin E."/>
            <person name="Salamov A."/>
            <person name="Lipzen A."/>
            <person name="Mereny Z."/>
            <person name="Hegedus B."/>
            <person name="Baldrian P."/>
            <person name="Stursova M."/>
            <person name="Weitz H."/>
            <person name="Taylor A."/>
            <person name="Grigoriev I.V."/>
            <person name="Nagy L.G."/>
            <person name="Martin F."/>
            <person name="Kauserud H."/>
        </authorList>
    </citation>
    <scope>NUCLEOTIDE SEQUENCE</scope>
    <source>
        <strain evidence="7">9284</strain>
    </source>
</reference>
<proteinExistence type="predicted"/>
<protein>
    <submittedName>
        <fullName evidence="7">Uncharacterized protein</fullName>
    </submittedName>
</protein>
<sequence length="205" mass="22191">MNIFQGYFICFGTVRHAGSISWRLPLGLQAVVAIVLAIGTPFFEHSPHWLLSVGRSRDAKAAALRLGLQLAEVRKLRARSSPSARGHQLPASHNASPGYTPPLDHCSIANLPQAVNWVIAFSTPLFLKRSSSGPYFMFGTCTLLTVLICLVFQPETKGLSLETLDQGFEDTKLQKAVKRYLGRGGGGSQSGQSTSVELVSRPTNP</sequence>
<accession>A0AAD7FJN7</accession>
<evidence type="ECO:0000256" key="1">
    <source>
        <dbReference type="ARBA" id="ARBA00004141"/>
    </source>
</evidence>
<name>A0AAD7FJN7_9AGAR</name>
<keyword evidence="3 6" id="KW-1133">Transmembrane helix</keyword>